<proteinExistence type="predicted"/>
<dbReference type="EMBL" id="KQ087256">
    <property type="protein sequence ID" value="KLT39522.1"/>
    <property type="molecule type" value="Genomic_DNA"/>
</dbReference>
<gene>
    <name evidence="2" type="ORF">CC85DRAFT_288439</name>
</gene>
<feature type="region of interest" description="Disordered" evidence="1">
    <location>
        <begin position="1"/>
        <end position="122"/>
    </location>
</feature>
<name>A0A0J0XEN0_9TREE</name>
<organism evidence="2 3">
    <name type="scientific">Cutaneotrichosporon oleaginosum</name>
    <dbReference type="NCBI Taxonomy" id="879819"/>
    <lineage>
        <taxon>Eukaryota</taxon>
        <taxon>Fungi</taxon>
        <taxon>Dikarya</taxon>
        <taxon>Basidiomycota</taxon>
        <taxon>Agaricomycotina</taxon>
        <taxon>Tremellomycetes</taxon>
        <taxon>Trichosporonales</taxon>
        <taxon>Trichosporonaceae</taxon>
        <taxon>Cutaneotrichosporon</taxon>
    </lineage>
</organism>
<reference evidence="2 3" key="1">
    <citation type="submission" date="2015-03" db="EMBL/GenBank/DDBJ databases">
        <title>Genomics and transcriptomics of the oil-accumulating basidiomycete yeast T. oleaginosus allow insights into substrate utilization and the diverse evolutionary trajectories of mating systems in fungi.</title>
        <authorList>
            <consortium name="DOE Joint Genome Institute"/>
            <person name="Kourist R."/>
            <person name="Kracht O."/>
            <person name="Bracharz F."/>
            <person name="Lipzen A."/>
            <person name="Nolan M."/>
            <person name="Ohm R."/>
            <person name="Grigoriev I."/>
            <person name="Sun S."/>
            <person name="Heitman J."/>
            <person name="Bruck T."/>
            <person name="Nowrousian M."/>
        </authorList>
    </citation>
    <scope>NUCLEOTIDE SEQUENCE [LARGE SCALE GENOMIC DNA]</scope>
    <source>
        <strain evidence="2 3">IBC0246</strain>
    </source>
</reference>
<dbReference type="AlphaFoldDB" id="A0A0J0XEN0"/>
<feature type="compositionally biased region" description="Basic and acidic residues" evidence="1">
    <location>
        <begin position="76"/>
        <end position="120"/>
    </location>
</feature>
<sequence length="486" mass="52841">MAAFLNLNANSKLNDPTPTMHKTTSTPPVSRSGITTRRSSMPAPPSSMPSALKDGSQSRSQSRVGARRISFDTEIMSDKERDSLKAGGKDFLPDGDRRGAERANSRTRSIDPKPRQDLKHKASLVIDTSVHGDDFDNDSEHGHGTNGVLSRARPRIQWASFLPPLAQTLASPETFSTGVATGRLFGLIHTRLGERRMATPMLLLAGAFLSAVGNDATGSRLSALRLDEALSTAGMIEGFLQSAMLAELTAPPTTAPMSNFSGKFAEARGTAVSAHTRVRSNVNVLRDVLNRHLMTTVQRHSSKLAQEVFATEPKIIDVLERTRSTCVRAGLTLTLWRAIALAYLAEVYVAVLHHLLKLRNDGYTAGHRQAYQRVQESLNTIDTWAKRQDVRINLAGVIRTFLAELITPSPTVSPIVSALDRVRSEHSGGHSQALAILRLAGLPDREIRALDKIAFAVEDAVERSNASSRDLPNGELVNKALVWSGF</sequence>
<evidence type="ECO:0000256" key="1">
    <source>
        <dbReference type="SAM" id="MobiDB-lite"/>
    </source>
</evidence>
<evidence type="ECO:0000313" key="3">
    <source>
        <dbReference type="Proteomes" id="UP000053611"/>
    </source>
</evidence>
<dbReference type="GeneID" id="28984868"/>
<feature type="compositionally biased region" description="Polar residues" evidence="1">
    <location>
        <begin position="7"/>
        <end position="38"/>
    </location>
</feature>
<feature type="non-terminal residue" evidence="2">
    <location>
        <position position="486"/>
    </location>
</feature>
<keyword evidence="3" id="KW-1185">Reference proteome</keyword>
<evidence type="ECO:0000313" key="2">
    <source>
        <dbReference type="EMBL" id="KLT39522.1"/>
    </source>
</evidence>
<protein>
    <submittedName>
        <fullName evidence="2">Uncharacterized protein</fullName>
    </submittedName>
</protein>
<dbReference type="Proteomes" id="UP000053611">
    <property type="component" value="Unassembled WGS sequence"/>
</dbReference>
<accession>A0A0J0XEN0</accession>